<evidence type="ECO:0000313" key="1">
    <source>
        <dbReference type="EMBL" id="GAA1493970.1"/>
    </source>
</evidence>
<protein>
    <recommendedName>
        <fullName evidence="3">Glutaminase</fullName>
    </recommendedName>
</protein>
<accession>A0ABN1ZE60</accession>
<evidence type="ECO:0008006" key="3">
    <source>
        <dbReference type="Google" id="ProtNLM"/>
    </source>
</evidence>
<sequence>MTDGRTDGVQRARTLLEDAATRLAAAGARDEALGEYVEPKAVLGIRRDPMIRSLGRVWRIGALLLGSSPETAGQVWATGSITRVTEAGRSQFVSVSAEVRRAYRAAAAKGHFAPGDTVNHSATPIPLDASLVGADTALFVRDDEPRVRWSATAGTDVPLADYLADRVGLLVDPPPGATD</sequence>
<dbReference type="RefSeq" id="WP_204607221.1">
    <property type="nucleotide sequence ID" value="NZ_BAAAJX010000011.1"/>
</dbReference>
<gene>
    <name evidence="1" type="ORF">GCM10009627_23160</name>
</gene>
<reference evidence="1 2" key="1">
    <citation type="journal article" date="2019" name="Int. J. Syst. Evol. Microbiol.">
        <title>The Global Catalogue of Microorganisms (GCM) 10K type strain sequencing project: providing services to taxonomists for standard genome sequencing and annotation.</title>
        <authorList>
            <consortium name="The Broad Institute Genomics Platform"/>
            <consortium name="The Broad Institute Genome Sequencing Center for Infectious Disease"/>
            <person name="Wu L."/>
            <person name="Ma J."/>
        </authorList>
    </citation>
    <scope>NUCLEOTIDE SEQUENCE [LARGE SCALE GENOMIC DNA]</scope>
    <source>
        <strain evidence="1 2">JCM 12140</strain>
    </source>
</reference>
<dbReference type="Proteomes" id="UP001501742">
    <property type="component" value="Unassembled WGS sequence"/>
</dbReference>
<evidence type="ECO:0000313" key="2">
    <source>
        <dbReference type="Proteomes" id="UP001501742"/>
    </source>
</evidence>
<keyword evidence="2" id="KW-1185">Reference proteome</keyword>
<proteinExistence type="predicted"/>
<name>A0ABN1ZE60_9MICO</name>
<dbReference type="EMBL" id="BAAAJX010000011">
    <property type="protein sequence ID" value="GAA1493970.1"/>
    <property type="molecule type" value="Genomic_DNA"/>
</dbReference>
<comment type="caution">
    <text evidence="1">The sequence shown here is derived from an EMBL/GenBank/DDBJ whole genome shotgun (WGS) entry which is preliminary data.</text>
</comment>
<organism evidence="1 2">
    <name type="scientific">Curtobacterium herbarum</name>
    <dbReference type="NCBI Taxonomy" id="150122"/>
    <lineage>
        <taxon>Bacteria</taxon>
        <taxon>Bacillati</taxon>
        <taxon>Actinomycetota</taxon>
        <taxon>Actinomycetes</taxon>
        <taxon>Micrococcales</taxon>
        <taxon>Microbacteriaceae</taxon>
        <taxon>Curtobacterium</taxon>
    </lineage>
</organism>